<dbReference type="InterPro" id="IPR016032">
    <property type="entry name" value="Sig_transdc_resp-reg_C-effctor"/>
</dbReference>
<dbReference type="SUPFAM" id="SSF88946">
    <property type="entry name" value="Sigma2 domain of RNA polymerase sigma factors"/>
    <property type="match status" value="1"/>
</dbReference>
<proteinExistence type="predicted"/>
<dbReference type="Proteomes" id="UP000596004">
    <property type="component" value="Chromosome"/>
</dbReference>
<name>A0A7T9I1T1_9ARCH</name>
<accession>A0A7T9I1T1</accession>
<dbReference type="GO" id="GO:0003677">
    <property type="term" value="F:DNA binding"/>
    <property type="evidence" value="ECO:0007669"/>
    <property type="project" value="InterPro"/>
</dbReference>
<dbReference type="AlphaFoldDB" id="A0A7T9I1T1"/>
<dbReference type="GO" id="GO:0006352">
    <property type="term" value="P:DNA-templated transcription initiation"/>
    <property type="evidence" value="ECO:0007669"/>
    <property type="project" value="InterPro"/>
</dbReference>
<dbReference type="EMBL" id="CP064981">
    <property type="protein sequence ID" value="QQR92663.1"/>
    <property type="molecule type" value="Genomic_DNA"/>
</dbReference>
<protein>
    <submittedName>
        <fullName evidence="1">Sigma-70 family RNA polymerase sigma factor</fullName>
    </submittedName>
</protein>
<sequence length="314" mass="36350">MPRTYSTHYLRMQRLLSHHAKQKESGTLSYGESRRILSLAARAKNSMLSAEKKEWVKARKAAAARRQNTMHIRSEGLKILERFRARLDAARNFRDYAAARKEFMAALREKFARDKFNRLSAWLSTKGICPVYGKPKQFHSGYFASEAAAIQFISANRNLVMSALSRKVKIRSHTKREEIFNEILPRLVEHMMRFDPKYSQISSHLYKCARYLGMDALRHENRRKRTNKDAPSDVSLLNDEAVARPAAVVSLATSMQLPRWLTPRERIILKEKLNGNSNVDIAEILARRTNTAPLTRERIRQIIEGIKKRMGTRK</sequence>
<dbReference type="InterPro" id="IPR013325">
    <property type="entry name" value="RNA_pol_sigma_r2"/>
</dbReference>
<dbReference type="SUPFAM" id="SSF46894">
    <property type="entry name" value="C-terminal effector domain of the bipartite response regulators"/>
    <property type="match status" value="1"/>
</dbReference>
<organism evidence="1">
    <name type="scientific">Candidatus Iainarchaeum sp</name>
    <dbReference type="NCBI Taxonomy" id="3101447"/>
    <lineage>
        <taxon>Archaea</taxon>
        <taxon>Candidatus Iainarchaeota</taxon>
        <taxon>Candidatus Iainarchaeia</taxon>
        <taxon>Candidatus Iainarchaeales</taxon>
        <taxon>Candidatus Iainarchaeaceae</taxon>
        <taxon>Candidatus Iainarchaeum</taxon>
    </lineage>
</organism>
<evidence type="ECO:0000313" key="1">
    <source>
        <dbReference type="EMBL" id="QQR92663.1"/>
    </source>
</evidence>
<gene>
    <name evidence="1" type="ORF">IPJ89_00245</name>
</gene>
<dbReference type="GO" id="GO:0003700">
    <property type="term" value="F:DNA-binding transcription factor activity"/>
    <property type="evidence" value="ECO:0007669"/>
    <property type="project" value="InterPro"/>
</dbReference>
<dbReference type="Gene3D" id="1.10.1740.10">
    <property type="match status" value="1"/>
</dbReference>
<reference evidence="1" key="1">
    <citation type="submission" date="2020-11" db="EMBL/GenBank/DDBJ databases">
        <title>Connecting structure to function with the recovery of over 1000 high-quality activated sludge metagenome-assembled genomes encoding full-length rRNA genes using long-read sequencing.</title>
        <authorList>
            <person name="Singleton C.M."/>
            <person name="Petriglieri F."/>
            <person name="Kristensen J.M."/>
            <person name="Kirkegaard R.H."/>
            <person name="Michaelsen T.Y."/>
            <person name="Andersen M.H."/>
            <person name="Karst S.M."/>
            <person name="Dueholm M.S."/>
            <person name="Nielsen P.H."/>
            <person name="Albertsen M."/>
        </authorList>
    </citation>
    <scope>NUCLEOTIDE SEQUENCE</scope>
    <source>
        <strain evidence="1">Fred_18-Q3-R57-64_BAT3C.431</strain>
    </source>
</reference>